<dbReference type="EMBL" id="AY813352">
    <property type="protein sequence ID" value="AAW25084.1"/>
    <property type="molecule type" value="mRNA"/>
</dbReference>
<proteinExistence type="evidence at transcript level"/>
<name>Q5DGH2_SCHJA</name>
<accession>Q5DGH2</accession>
<dbReference type="AlphaFoldDB" id="Q5DGH2"/>
<feature type="transmembrane region" description="Helical" evidence="1">
    <location>
        <begin position="99"/>
        <end position="120"/>
    </location>
</feature>
<reference evidence="3" key="1">
    <citation type="submission" date="2004-11" db="EMBL/GenBank/DDBJ databases">
        <title>The full-length cDNA sequences of Schistosoma japonicum genes.</title>
        <authorList>
            <person name="Han Z."/>
        </authorList>
    </citation>
    <scope>NUCLEOTIDE SEQUENCE</scope>
</reference>
<keyword evidence="1" id="KW-0472">Membrane</keyword>
<keyword evidence="2" id="KW-0732">Signal</keyword>
<feature type="signal peptide" evidence="2">
    <location>
        <begin position="1"/>
        <end position="20"/>
    </location>
</feature>
<organism evidence="3">
    <name type="scientific">Schistosoma japonicum</name>
    <name type="common">Blood fluke</name>
    <dbReference type="NCBI Taxonomy" id="6182"/>
    <lineage>
        <taxon>Eukaryota</taxon>
        <taxon>Metazoa</taxon>
        <taxon>Spiralia</taxon>
        <taxon>Lophotrochozoa</taxon>
        <taxon>Platyhelminthes</taxon>
        <taxon>Trematoda</taxon>
        <taxon>Digenea</taxon>
        <taxon>Strigeidida</taxon>
        <taxon>Schistosomatoidea</taxon>
        <taxon>Schistosomatidae</taxon>
        <taxon>Schistosoma</taxon>
    </lineage>
</organism>
<evidence type="ECO:0000256" key="2">
    <source>
        <dbReference type="SAM" id="SignalP"/>
    </source>
</evidence>
<feature type="chain" id="PRO_5004254239" evidence="2">
    <location>
        <begin position="21"/>
        <end position="121"/>
    </location>
</feature>
<evidence type="ECO:0000313" key="3">
    <source>
        <dbReference type="EMBL" id="AAW25084.1"/>
    </source>
</evidence>
<keyword evidence="1" id="KW-1133">Transmembrane helix</keyword>
<sequence>MNMIHMYFIILIQFMLFAQKYVPVNWGELRCNNVSSKILGTRSNDLILQKVSQLQFIYMNEENLDKAKLAATLYQNYREGYLNHERSLNDIDDVEFEGMILLIILFIIIIIVVICGILYIR</sequence>
<reference evidence="3" key="2">
    <citation type="journal article" date="2006" name="PLoS Pathog.">
        <title>New perspectives on host-parasite interplay by comparative transcriptomic and proteomic analyses of Schistosoma japonicum.</title>
        <authorList>
            <person name="Liu F."/>
            <person name="Lu J."/>
            <person name="Hu W."/>
            <person name="Wang S.Y."/>
            <person name="Cui S.J."/>
            <person name="Chi M."/>
            <person name="Yan Q."/>
            <person name="Wang X.R."/>
            <person name="Song H.D."/>
            <person name="Xu X.N."/>
            <person name="Wang J.J."/>
            <person name="Zhang X.L."/>
            <person name="Zhang X."/>
            <person name="Wang Z.Q."/>
            <person name="Xue C.L."/>
            <person name="Brindley P.J."/>
            <person name="McManus D.P."/>
            <person name="Yang P.Y."/>
            <person name="Feng Z."/>
            <person name="Chen Z."/>
            <person name="Han Z.G."/>
        </authorList>
    </citation>
    <scope>NUCLEOTIDE SEQUENCE</scope>
</reference>
<keyword evidence="1" id="KW-0812">Transmembrane</keyword>
<evidence type="ECO:0000256" key="1">
    <source>
        <dbReference type="SAM" id="Phobius"/>
    </source>
</evidence>
<protein>
    <submittedName>
        <fullName evidence="3">SJCHGC06916 protein</fullName>
    </submittedName>
</protein>